<dbReference type="OrthoDB" id="4554518at2"/>
<keyword evidence="3" id="KW-1185">Reference proteome</keyword>
<feature type="transmembrane region" description="Helical" evidence="1">
    <location>
        <begin position="6"/>
        <end position="25"/>
    </location>
</feature>
<sequence length="85" mass="9490">MTGTRVVALRAIPVLGWMFLAVGLIRPFRGRTLRALWWTDVALSVGAHAAQVPMALEHGRRLGHSDGRIVAMTMLLGATWWRTQR</sequence>
<dbReference type="AlphaFoldDB" id="A0A541B0Y0"/>
<name>A0A541B0Y0_9NOCA</name>
<gene>
    <name evidence="2" type="ORF">FK531_19050</name>
</gene>
<keyword evidence="1" id="KW-1133">Transmembrane helix</keyword>
<dbReference type="RefSeq" id="WP_142102175.1">
    <property type="nucleotide sequence ID" value="NZ_VIGH01000009.1"/>
</dbReference>
<keyword evidence="1" id="KW-0812">Transmembrane</keyword>
<evidence type="ECO:0000313" key="3">
    <source>
        <dbReference type="Proteomes" id="UP000316256"/>
    </source>
</evidence>
<dbReference type="Proteomes" id="UP000316256">
    <property type="component" value="Unassembled WGS sequence"/>
</dbReference>
<organism evidence="2 3">
    <name type="scientific">Rhodococcus spelaei</name>
    <dbReference type="NCBI Taxonomy" id="2546320"/>
    <lineage>
        <taxon>Bacteria</taxon>
        <taxon>Bacillati</taxon>
        <taxon>Actinomycetota</taxon>
        <taxon>Actinomycetes</taxon>
        <taxon>Mycobacteriales</taxon>
        <taxon>Nocardiaceae</taxon>
        <taxon>Rhodococcus</taxon>
    </lineage>
</organism>
<proteinExistence type="predicted"/>
<accession>A0A541B0Y0</accession>
<evidence type="ECO:0000256" key="1">
    <source>
        <dbReference type="SAM" id="Phobius"/>
    </source>
</evidence>
<protein>
    <submittedName>
        <fullName evidence="2">Uncharacterized protein</fullName>
    </submittedName>
</protein>
<evidence type="ECO:0000313" key="2">
    <source>
        <dbReference type="EMBL" id="TQF65976.1"/>
    </source>
</evidence>
<reference evidence="2 3" key="1">
    <citation type="submission" date="2019-06" db="EMBL/GenBank/DDBJ databases">
        <title>Rhodococcus spaelei sp. nov., isolated from a cave.</title>
        <authorList>
            <person name="Lee S.D."/>
        </authorList>
    </citation>
    <scope>NUCLEOTIDE SEQUENCE [LARGE SCALE GENOMIC DNA]</scope>
    <source>
        <strain evidence="2 3">C9-5</strain>
    </source>
</reference>
<comment type="caution">
    <text evidence="2">The sequence shown here is derived from an EMBL/GenBank/DDBJ whole genome shotgun (WGS) entry which is preliminary data.</text>
</comment>
<dbReference type="EMBL" id="VIGH01000009">
    <property type="protein sequence ID" value="TQF65976.1"/>
    <property type="molecule type" value="Genomic_DNA"/>
</dbReference>
<keyword evidence="1" id="KW-0472">Membrane</keyword>